<evidence type="ECO:0000256" key="1">
    <source>
        <dbReference type="SAM" id="MobiDB-lite"/>
    </source>
</evidence>
<evidence type="ECO:0000313" key="3">
    <source>
        <dbReference type="Proteomes" id="UP000729701"/>
    </source>
</evidence>
<gene>
    <name evidence="2" type="ORF">KME60_31370</name>
</gene>
<feature type="compositionally biased region" description="Basic and acidic residues" evidence="1">
    <location>
        <begin position="1"/>
        <end position="16"/>
    </location>
</feature>
<dbReference type="Proteomes" id="UP000729701">
    <property type="component" value="Unassembled WGS sequence"/>
</dbReference>
<dbReference type="EMBL" id="JAHHGZ010000054">
    <property type="protein sequence ID" value="MBW4671804.1"/>
    <property type="molecule type" value="Genomic_DNA"/>
</dbReference>
<accession>A0A951UW76</accession>
<evidence type="ECO:0000313" key="2">
    <source>
        <dbReference type="EMBL" id="MBW4671804.1"/>
    </source>
</evidence>
<protein>
    <submittedName>
        <fullName evidence="2">Uncharacterized protein</fullName>
    </submittedName>
</protein>
<organism evidence="2 3">
    <name type="scientific">Cyanomargarita calcarea GSE-NOS-MK-12-04C</name>
    <dbReference type="NCBI Taxonomy" id="2839659"/>
    <lineage>
        <taxon>Bacteria</taxon>
        <taxon>Bacillati</taxon>
        <taxon>Cyanobacteriota</taxon>
        <taxon>Cyanophyceae</taxon>
        <taxon>Nostocales</taxon>
        <taxon>Cyanomargaritaceae</taxon>
        <taxon>Cyanomargarita</taxon>
    </lineage>
</organism>
<reference evidence="2" key="2">
    <citation type="journal article" date="2022" name="Microbiol. Resour. Announc.">
        <title>Metagenome Sequencing to Explore Phylogenomics of Terrestrial Cyanobacteria.</title>
        <authorList>
            <person name="Ward R.D."/>
            <person name="Stajich J.E."/>
            <person name="Johansen J.R."/>
            <person name="Huntemann M."/>
            <person name="Clum A."/>
            <person name="Foster B."/>
            <person name="Foster B."/>
            <person name="Roux S."/>
            <person name="Palaniappan K."/>
            <person name="Varghese N."/>
            <person name="Mukherjee S."/>
            <person name="Reddy T.B.K."/>
            <person name="Daum C."/>
            <person name="Copeland A."/>
            <person name="Chen I.A."/>
            <person name="Ivanova N.N."/>
            <person name="Kyrpides N.C."/>
            <person name="Shapiro N."/>
            <person name="Eloe-Fadrosh E.A."/>
            <person name="Pietrasiak N."/>
        </authorList>
    </citation>
    <scope>NUCLEOTIDE SEQUENCE</scope>
    <source>
        <strain evidence="2">GSE-NOS-MK-12-04C</strain>
    </source>
</reference>
<name>A0A951UW76_9CYAN</name>
<proteinExistence type="predicted"/>
<feature type="region of interest" description="Disordered" evidence="1">
    <location>
        <begin position="1"/>
        <end position="20"/>
    </location>
</feature>
<reference evidence="2" key="1">
    <citation type="submission" date="2021-05" db="EMBL/GenBank/DDBJ databases">
        <authorList>
            <person name="Pietrasiak N."/>
            <person name="Ward R."/>
            <person name="Stajich J.E."/>
            <person name="Kurbessoian T."/>
        </authorList>
    </citation>
    <scope>NUCLEOTIDE SEQUENCE</scope>
    <source>
        <strain evidence="2">GSE-NOS-MK-12-04C</strain>
    </source>
</reference>
<sequence>MIKNRLEAVQKTEQAHRQNIQKSVERRLQVARANGNESLVRQLEAELKHFS</sequence>
<comment type="caution">
    <text evidence="2">The sequence shown here is derived from an EMBL/GenBank/DDBJ whole genome shotgun (WGS) entry which is preliminary data.</text>
</comment>
<dbReference type="AlphaFoldDB" id="A0A951UW76"/>